<dbReference type="GO" id="GO:0034069">
    <property type="term" value="F:aminoglycoside N-acetyltransferase activity"/>
    <property type="evidence" value="ECO:0007669"/>
    <property type="project" value="TreeGrafter"/>
</dbReference>
<feature type="active site" description="Proton donor" evidence="4">
    <location>
        <position position="128"/>
    </location>
</feature>
<dbReference type="InterPro" id="IPR000182">
    <property type="entry name" value="GNAT_dom"/>
</dbReference>
<dbReference type="Pfam" id="PF17668">
    <property type="entry name" value="Acetyltransf_17"/>
    <property type="match status" value="1"/>
</dbReference>
<dbReference type="Proteomes" id="UP000477722">
    <property type="component" value="Unassembled WGS sequence"/>
</dbReference>
<protein>
    <submittedName>
        <fullName evidence="6">GNAT family N-acetyltransferase</fullName>
    </submittedName>
</protein>
<comment type="caution">
    <text evidence="4">Lacks conserved residue(s) required for the propagation of feature annotation.</text>
</comment>
<organism evidence="6 7">
    <name type="scientific">Streptomyces boncukensis</name>
    <dbReference type="NCBI Taxonomy" id="2711219"/>
    <lineage>
        <taxon>Bacteria</taxon>
        <taxon>Bacillati</taxon>
        <taxon>Actinomycetota</taxon>
        <taxon>Actinomycetes</taxon>
        <taxon>Kitasatosporales</taxon>
        <taxon>Streptomycetaceae</taxon>
        <taxon>Streptomyces</taxon>
    </lineage>
</organism>
<dbReference type="CDD" id="cd04301">
    <property type="entry name" value="NAT_SF"/>
    <property type="match status" value="1"/>
</dbReference>
<feature type="domain" description="N-acetyltransferase" evidence="5">
    <location>
        <begin position="5"/>
        <end position="151"/>
    </location>
</feature>
<dbReference type="SUPFAM" id="SSF55718">
    <property type="entry name" value="SCP-like"/>
    <property type="match status" value="1"/>
</dbReference>
<dbReference type="Pfam" id="PF13530">
    <property type="entry name" value="SCP2_2"/>
    <property type="match status" value="1"/>
</dbReference>
<dbReference type="InterPro" id="IPR051554">
    <property type="entry name" value="Acetyltransferase_Eis"/>
</dbReference>
<accession>A0A6G4WVI9</accession>
<feature type="active site" description="Proton acceptor; via carboxylate" evidence="4">
    <location>
        <position position="423"/>
    </location>
</feature>
<name>A0A6G4WVI9_9ACTN</name>
<evidence type="ECO:0000256" key="3">
    <source>
        <dbReference type="ARBA" id="ARBA00023315"/>
    </source>
</evidence>
<dbReference type="SUPFAM" id="SSF55729">
    <property type="entry name" value="Acyl-CoA N-acyltransferases (Nat)"/>
    <property type="match status" value="1"/>
</dbReference>
<sequence>MPQRPELRTLSDDPDDLHGWLRAIATGFYRGTEVGPEEVAARRGGIDPARTQGVYDAGRWVATYRTTPQQLTVPGGAVLPSCAVTNVTVSPTHRRRGLLSEMMARGLTAAKERGDAFASLISAEYPIYGRFGFGPAAWTAEWEVEVARTGLDRRYSGPADWDDGGRVDLVDAAEYAHSAAALHEVFRAQPHRQGAVDRTERSWRTRTGGLRFPGDGFVPPFFALYRDADGRPRGAVAYAVDNHWSAALPEQTATVHDLFATTADAERALWRYLLAMDWVLRVRTGPRAPDDLLPLLLPDPRAAKTTAHADFLWLRPLDVPRMLAARTYAVPGTVVLELRDKAGFAQGRFRLEAGEDGTAACEATRAEPDLCMDAGELGTLYLGDESVLRLVALGRVAEQREGAAARADALFRTARRAWCPDIF</sequence>
<evidence type="ECO:0000256" key="4">
    <source>
        <dbReference type="HAMAP-Rule" id="MF_01812"/>
    </source>
</evidence>
<dbReference type="RefSeq" id="WP_165298340.1">
    <property type="nucleotide sequence ID" value="NZ_JAAKZZ010000068.1"/>
</dbReference>
<dbReference type="Gene3D" id="3.40.630.30">
    <property type="match status" value="2"/>
</dbReference>
<evidence type="ECO:0000313" key="6">
    <source>
        <dbReference type="EMBL" id="NGO68640.1"/>
    </source>
</evidence>
<dbReference type="GO" id="GO:0030649">
    <property type="term" value="P:aminoglycoside antibiotic catabolic process"/>
    <property type="evidence" value="ECO:0007669"/>
    <property type="project" value="TreeGrafter"/>
</dbReference>
<dbReference type="AlphaFoldDB" id="A0A6G4WVI9"/>
<evidence type="ECO:0000259" key="5">
    <source>
        <dbReference type="PROSITE" id="PS51186"/>
    </source>
</evidence>
<feature type="binding site" evidence="4">
    <location>
        <begin position="95"/>
        <end position="100"/>
    </location>
    <ligand>
        <name>acetyl-CoA</name>
        <dbReference type="ChEBI" id="CHEBI:57288"/>
    </ligand>
</feature>
<dbReference type="PROSITE" id="PS51186">
    <property type="entry name" value="GNAT"/>
    <property type="match status" value="1"/>
</dbReference>
<dbReference type="InterPro" id="IPR016181">
    <property type="entry name" value="Acyl_CoA_acyltransferase"/>
</dbReference>
<evidence type="ECO:0000256" key="2">
    <source>
        <dbReference type="ARBA" id="ARBA00022679"/>
    </source>
</evidence>
<evidence type="ECO:0000256" key="1">
    <source>
        <dbReference type="ARBA" id="ARBA00009213"/>
    </source>
</evidence>
<dbReference type="EMBL" id="JAAKZZ010000068">
    <property type="protein sequence ID" value="NGO68640.1"/>
    <property type="molecule type" value="Genomic_DNA"/>
</dbReference>
<dbReference type="InterPro" id="IPR022902">
    <property type="entry name" value="NAcTrfase_Eis"/>
</dbReference>
<feature type="binding site" evidence="4">
    <location>
        <begin position="87"/>
        <end position="89"/>
    </location>
    <ligand>
        <name>acetyl-CoA</name>
        <dbReference type="ChEBI" id="CHEBI:57288"/>
    </ligand>
</feature>
<evidence type="ECO:0000313" key="7">
    <source>
        <dbReference type="Proteomes" id="UP000477722"/>
    </source>
</evidence>
<dbReference type="Gene3D" id="3.30.1050.10">
    <property type="entry name" value="SCP2 sterol-binding domain"/>
    <property type="match status" value="1"/>
</dbReference>
<dbReference type="InterPro" id="IPR036527">
    <property type="entry name" value="SCP2_sterol-bd_dom_sf"/>
</dbReference>
<dbReference type="InterPro" id="IPR025559">
    <property type="entry name" value="Eis_dom"/>
</dbReference>
<gene>
    <name evidence="6" type="ORF">G5C65_09790</name>
</gene>
<keyword evidence="7" id="KW-1185">Reference proteome</keyword>
<comment type="caution">
    <text evidence="6">The sequence shown here is derived from an EMBL/GenBank/DDBJ whole genome shotgun (WGS) entry which is preliminary data.</text>
</comment>
<dbReference type="NCBIfam" id="NF002367">
    <property type="entry name" value="PRK01346.1-4"/>
    <property type="match status" value="1"/>
</dbReference>
<dbReference type="PANTHER" id="PTHR37817:SF1">
    <property type="entry name" value="N-ACETYLTRANSFERASE EIS"/>
    <property type="match status" value="1"/>
</dbReference>
<keyword evidence="3 4" id="KW-0012">Acyltransferase</keyword>
<dbReference type="HAMAP" id="MF_01812">
    <property type="entry name" value="Eis"/>
    <property type="match status" value="1"/>
</dbReference>
<comment type="subunit">
    <text evidence="4">Homohexamer; trimer of dimers.</text>
</comment>
<dbReference type="Pfam" id="PF13527">
    <property type="entry name" value="Acetyltransf_9"/>
    <property type="match status" value="1"/>
</dbReference>
<proteinExistence type="inferred from homology"/>
<reference evidence="6 7" key="1">
    <citation type="submission" date="2020-02" db="EMBL/GenBank/DDBJ databases">
        <title>Whole-genome analyses of novel actinobacteria.</title>
        <authorList>
            <person name="Sahin N."/>
            <person name="Tatar D."/>
        </authorList>
    </citation>
    <scope>NUCLEOTIDE SEQUENCE [LARGE SCALE GENOMIC DNA]</scope>
    <source>
        <strain evidence="6 7">SB3404</strain>
    </source>
</reference>
<dbReference type="InterPro" id="IPR041380">
    <property type="entry name" value="Acetyltransf_17"/>
</dbReference>
<comment type="similarity">
    <text evidence="1 4">Belongs to the acetyltransferase Eis family.</text>
</comment>
<dbReference type="PANTHER" id="PTHR37817">
    <property type="entry name" value="N-ACETYLTRANSFERASE EIS"/>
    <property type="match status" value="1"/>
</dbReference>
<keyword evidence="2 4" id="KW-0808">Transferase</keyword>